<dbReference type="AlphaFoldDB" id="A0AAN6FCK3"/>
<comment type="caution">
    <text evidence="2">The sequence shown here is derived from an EMBL/GenBank/DDBJ whole genome shotgun (WGS) entry which is preliminary data.</text>
</comment>
<reference evidence="2" key="1">
    <citation type="submission" date="2021-12" db="EMBL/GenBank/DDBJ databases">
        <title>Black yeast isolated from Biological Soil Crust.</title>
        <authorList>
            <person name="Kurbessoian T."/>
        </authorList>
    </citation>
    <scope>NUCLEOTIDE SEQUENCE</scope>
    <source>
        <strain evidence="2">CCFEE 5208</strain>
    </source>
</reference>
<feature type="region of interest" description="Disordered" evidence="1">
    <location>
        <begin position="187"/>
        <end position="228"/>
    </location>
</feature>
<dbReference type="Proteomes" id="UP001168146">
    <property type="component" value="Unassembled WGS sequence"/>
</dbReference>
<name>A0AAN6FCK3_9PEZI</name>
<evidence type="ECO:0000313" key="2">
    <source>
        <dbReference type="EMBL" id="KAK0309714.1"/>
    </source>
</evidence>
<dbReference type="EMBL" id="JASUXU010000079">
    <property type="protein sequence ID" value="KAK0309714.1"/>
    <property type="molecule type" value="Genomic_DNA"/>
</dbReference>
<evidence type="ECO:0000256" key="1">
    <source>
        <dbReference type="SAM" id="MobiDB-lite"/>
    </source>
</evidence>
<evidence type="ECO:0000313" key="3">
    <source>
        <dbReference type="Proteomes" id="UP001168146"/>
    </source>
</evidence>
<proteinExistence type="predicted"/>
<feature type="compositionally biased region" description="Polar residues" evidence="1">
    <location>
        <begin position="207"/>
        <end position="219"/>
    </location>
</feature>
<organism evidence="2 3">
    <name type="scientific">Friedmanniomyces endolithicus</name>
    <dbReference type="NCBI Taxonomy" id="329885"/>
    <lineage>
        <taxon>Eukaryota</taxon>
        <taxon>Fungi</taxon>
        <taxon>Dikarya</taxon>
        <taxon>Ascomycota</taxon>
        <taxon>Pezizomycotina</taxon>
        <taxon>Dothideomycetes</taxon>
        <taxon>Dothideomycetidae</taxon>
        <taxon>Mycosphaerellales</taxon>
        <taxon>Teratosphaeriaceae</taxon>
        <taxon>Friedmanniomyces</taxon>
    </lineage>
</organism>
<gene>
    <name evidence="2" type="ORF">LTR82_015067</name>
</gene>
<sequence length="262" mass="28615">MDCLARRARFFEQPIHQSVAESCAAGSFCGDATHLRPVRISDCSAEKSLQLFKEDASYSIIHNLEFPWSIIPEPKLAAPLVLPLSQWSRKMLKVCVDSEETEYAKGVARVMEERKAAARAIGVPQADVAPPKLHSVTAATLLSSDASEIHDATVFRSSTTTPPDADINENFPVLSIHRGGAANYDRTSTRLQPADQVPEAEPARTTAFETENPGTMSTGHKSEANGSCIDDDEDWVNVNCDEVGGKEPEEVQYMLITLRKSA</sequence>
<accession>A0AAN6FCK3</accession>
<protein>
    <submittedName>
        <fullName evidence="2">Uncharacterized protein</fullName>
    </submittedName>
</protein>